<organism evidence="3 4">
    <name type="scientific">Robertmurraya mangrovi</name>
    <dbReference type="NCBI Taxonomy" id="3098077"/>
    <lineage>
        <taxon>Bacteria</taxon>
        <taxon>Bacillati</taxon>
        <taxon>Bacillota</taxon>
        <taxon>Bacilli</taxon>
        <taxon>Bacillales</taxon>
        <taxon>Bacillaceae</taxon>
        <taxon>Robertmurraya</taxon>
    </lineage>
</organism>
<dbReference type="PANTHER" id="PTHR31750:SF4">
    <property type="entry name" value="LP06106P"/>
    <property type="match status" value="1"/>
</dbReference>
<dbReference type="Proteomes" id="UP001290455">
    <property type="component" value="Unassembled WGS sequence"/>
</dbReference>
<dbReference type="PANTHER" id="PTHR31750">
    <property type="entry name" value="PROTEIN STAY-GREEN 1, CHLOROPLASTIC-RELATED"/>
    <property type="match status" value="1"/>
</dbReference>
<dbReference type="Pfam" id="PF12638">
    <property type="entry name" value="Staygreen"/>
    <property type="match status" value="1"/>
</dbReference>
<keyword evidence="1" id="KW-0809">Transit peptide</keyword>
<evidence type="ECO:0000313" key="3">
    <source>
        <dbReference type="EMBL" id="MDZ5472723.1"/>
    </source>
</evidence>
<evidence type="ECO:0000313" key="4">
    <source>
        <dbReference type="Proteomes" id="UP001290455"/>
    </source>
</evidence>
<comment type="caution">
    <text evidence="3">The sequence shown here is derived from an EMBL/GenBank/DDBJ whole genome shotgun (WGS) entry which is preliminary data.</text>
</comment>
<evidence type="ECO:0000256" key="1">
    <source>
        <dbReference type="ARBA" id="ARBA00022946"/>
    </source>
</evidence>
<dbReference type="InterPro" id="IPR024438">
    <property type="entry name" value="Staygreen"/>
</dbReference>
<dbReference type="EMBL" id="JAXOFX010000008">
    <property type="protein sequence ID" value="MDZ5472723.1"/>
    <property type="molecule type" value="Genomic_DNA"/>
</dbReference>
<name>A0ABU5IZY5_9BACI</name>
<evidence type="ECO:0000259" key="2">
    <source>
        <dbReference type="Pfam" id="PF12638"/>
    </source>
</evidence>
<proteinExistence type="predicted"/>
<dbReference type="RefSeq" id="WP_322447023.1">
    <property type="nucleotide sequence ID" value="NZ_JAXOFX010000008.1"/>
</dbReference>
<reference evidence="3 4" key="1">
    <citation type="submission" date="2023-11" db="EMBL/GenBank/DDBJ databases">
        <title>Bacillus jintuensis, isolated from a mudflat on the Beibu Gulf coast.</title>
        <authorList>
            <person name="Li M."/>
        </authorList>
    </citation>
    <scope>NUCLEOTIDE SEQUENCE [LARGE SCALE GENOMIC DNA]</scope>
    <source>
        <strain evidence="3 4">31A1R</strain>
    </source>
</reference>
<sequence length="159" mass="18401">MSKFNPSKLSATYLPPATQFKPVDERKYTLTHSDETGDLFLTIGYCYDTGAINPKIRDEVLAEWVPQMGQYVLKGKVYISGGEFDEQFSKIRYMIFKKELNLALTAIVYGDKLFYSNYPWLLDSPIYIQFESIFPQYHQLVYFGTPRQYLTAAIQQSVS</sequence>
<accession>A0ABU5IZY5</accession>
<gene>
    <name evidence="3" type="ORF">SM124_13400</name>
</gene>
<keyword evidence="4" id="KW-1185">Reference proteome</keyword>
<feature type="domain" description="Staygreen protein" evidence="2">
    <location>
        <begin position="3"/>
        <end position="149"/>
    </location>
</feature>
<protein>
    <submittedName>
        <fullName evidence="3">Staygreen family protein</fullName>
    </submittedName>
</protein>